<dbReference type="Proteomes" id="UP001190700">
    <property type="component" value="Unassembled WGS sequence"/>
</dbReference>
<dbReference type="EMBL" id="LGRX02011571">
    <property type="protein sequence ID" value="KAK3268802.1"/>
    <property type="molecule type" value="Genomic_DNA"/>
</dbReference>
<accession>A0AAE0L1U6</accession>
<comment type="caution">
    <text evidence="1">The sequence shown here is derived from an EMBL/GenBank/DDBJ whole genome shotgun (WGS) entry which is preliminary data.</text>
</comment>
<dbReference type="AlphaFoldDB" id="A0AAE0L1U6"/>
<organism evidence="1 2">
    <name type="scientific">Cymbomonas tetramitiformis</name>
    <dbReference type="NCBI Taxonomy" id="36881"/>
    <lineage>
        <taxon>Eukaryota</taxon>
        <taxon>Viridiplantae</taxon>
        <taxon>Chlorophyta</taxon>
        <taxon>Pyramimonadophyceae</taxon>
        <taxon>Pyramimonadales</taxon>
        <taxon>Pyramimonadaceae</taxon>
        <taxon>Cymbomonas</taxon>
    </lineage>
</organism>
<evidence type="ECO:0000313" key="1">
    <source>
        <dbReference type="EMBL" id="KAK3268802.1"/>
    </source>
</evidence>
<keyword evidence="2" id="KW-1185">Reference proteome</keyword>
<name>A0AAE0L1U6_9CHLO</name>
<gene>
    <name evidence="1" type="ORF">CYMTET_22709</name>
</gene>
<proteinExistence type="predicted"/>
<evidence type="ECO:0000313" key="2">
    <source>
        <dbReference type="Proteomes" id="UP001190700"/>
    </source>
</evidence>
<protein>
    <submittedName>
        <fullName evidence="1">Uncharacterized protein</fullName>
    </submittedName>
</protein>
<reference evidence="1 2" key="1">
    <citation type="journal article" date="2015" name="Genome Biol. Evol.">
        <title>Comparative Genomics of a Bacterivorous Green Alga Reveals Evolutionary Causalities and Consequences of Phago-Mixotrophic Mode of Nutrition.</title>
        <authorList>
            <person name="Burns J.A."/>
            <person name="Paasch A."/>
            <person name="Narechania A."/>
            <person name="Kim E."/>
        </authorList>
    </citation>
    <scope>NUCLEOTIDE SEQUENCE [LARGE SCALE GENOMIC DNA]</scope>
    <source>
        <strain evidence="1 2">PLY_AMNH</strain>
    </source>
</reference>
<sequence length="124" mass="13777">MPDFMPKNFDLYGGNTHTTLCKKANSTMKFEQMVLGLALAYFHDAIVILRGHNTKRGVYGMLCNRYAMIGYRALLEGDNQAHGGADAVRAKLAFMQQKIYSSTEGMVADSVLTKWLAEFDSSKA</sequence>